<feature type="compositionally biased region" description="Polar residues" evidence="1">
    <location>
        <begin position="49"/>
        <end position="60"/>
    </location>
</feature>
<evidence type="ECO:0000313" key="2">
    <source>
        <dbReference type="EMBL" id="GBM37519.1"/>
    </source>
</evidence>
<dbReference type="AlphaFoldDB" id="A0A4Y2FAX0"/>
<organism evidence="2 3">
    <name type="scientific">Araneus ventricosus</name>
    <name type="common">Orbweaver spider</name>
    <name type="synonym">Epeira ventricosa</name>
    <dbReference type="NCBI Taxonomy" id="182803"/>
    <lineage>
        <taxon>Eukaryota</taxon>
        <taxon>Metazoa</taxon>
        <taxon>Ecdysozoa</taxon>
        <taxon>Arthropoda</taxon>
        <taxon>Chelicerata</taxon>
        <taxon>Arachnida</taxon>
        <taxon>Araneae</taxon>
        <taxon>Araneomorphae</taxon>
        <taxon>Entelegynae</taxon>
        <taxon>Araneoidea</taxon>
        <taxon>Araneidae</taxon>
        <taxon>Araneus</taxon>
    </lineage>
</organism>
<feature type="region of interest" description="Disordered" evidence="1">
    <location>
        <begin position="90"/>
        <end position="120"/>
    </location>
</feature>
<comment type="caution">
    <text evidence="2">The sequence shown here is derived from an EMBL/GenBank/DDBJ whole genome shotgun (WGS) entry which is preliminary data.</text>
</comment>
<feature type="region of interest" description="Disordered" evidence="1">
    <location>
        <begin position="42"/>
        <end position="77"/>
    </location>
</feature>
<protein>
    <submittedName>
        <fullName evidence="2">Uncharacterized protein</fullName>
    </submittedName>
</protein>
<feature type="compositionally biased region" description="Basic and acidic residues" evidence="1">
    <location>
        <begin position="107"/>
        <end position="120"/>
    </location>
</feature>
<dbReference type="EMBL" id="BGPR01000843">
    <property type="protein sequence ID" value="GBM37519.1"/>
    <property type="molecule type" value="Genomic_DNA"/>
</dbReference>
<reference evidence="2 3" key="1">
    <citation type="journal article" date="2019" name="Sci. Rep.">
        <title>Orb-weaving spider Araneus ventricosus genome elucidates the spidroin gene catalogue.</title>
        <authorList>
            <person name="Kono N."/>
            <person name="Nakamura H."/>
            <person name="Ohtoshi R."/>
            <person name="Moran D.A.P."/>
            <person name="Shinohara A."/>
            <person name="Yoshida Y."/>
            <person name="Fujiwara M."/>
            <person name="Mori M."/>
            <person name="Tomita M."/>
            <person name="Arakawa K."/>
        </authorList>
    </citation>
    <scope>NUCLEOTIDE SEQUENCE [LARGE SCALE GENOMIC DNA]</scope>
</reference>
<name>A0A4Y2FAX0_ARAVE</name>
<proteinExistence type="predicted"/>
<dbReference type="Proteomes" id="UP000499080">
    <property type="component" value="Unassembled WGS sequence"/>
</dbReference>
<keyword evidence="3" id="KW-1185">Reference proteome</keyword>
<accession>A0A4Y2FAX0</accession>
<evidence type="ECO:0000256" key="1">
    <source>
        <dbReference type="SAM" id="MobiDB-lite"/>
    </source>
</evidence>
<sequence>MIAAADLREIILHLSGILEAIEKLWNMGSNQKPDSYQIWEKMDELDSQAIDSSQQTQVAPSQPPQETRGRIKLTPLQLPPLPPFPFYPYRSASPSSSMDQMMGSEAMKFKDNLPAELKPE</sequence>
<gene>
    <name evidence="2" type="ORF">AVEN_4192_1</name>
</gene>
<evidence type="ECO:0000313" key="3">
    <source>
        <dbReference type="Proteomes" id="UP000499080"/>
    </source>
</evidence>